<sequence>MAALALAAPPHVDGPDYGPLLIPLDDEEFIEAMRAVWNSLWASRPDLADAARPLHEWLAAPSDDDMRGLADYARVLVREGLLEYRSDLNRCEADDPLGLLLQRMCSYSERQKRGVFFTPASAADLNAEVLLPWDLPRVRGSSNRAPEREP</sequence>
<name>A0A4D4KU51_STRVO</name>
<gene>
    <name evidence="1" type="ORF">SVIO_000120</name>
</gene>
<accession>A0A4D4KU51</accession>
<dbReference type="EMBL" id="BJHW01000001">
    <property type="protein sequence ID" value="GDY49389.1"/>
    <property type="molecule type" value="Genomic_DNA"/>
</dbReference>
<dbReference type="AlphaFoldDB" id="A0A4D4KU51"/>
<dbReference type="Proteomes" id="UP000301309">
    <property type="component" value="Unassembled WGS sequence"/>
</dbReference>
<protein>
    <submittedName>
        <fullName evidence="1">Uncharacterized protein</fullName>
    </submittedName>
</protein>
<reference evidence="1 2" key="1">
    <citation type="journal article" date="2020" name="Int. J. Syst. Evol. Microbiol.">
        <title>Reclassification of Streptomyces castelarensis and Streptomyces sporoclivatus as later heterotypic synonyms of Streptomyces antimycoticus.</title>
        <authorList>
            <person name="Komaki H."/>
            <person name="Tamura T."/>
        </authorList>
    </citation>
    <scope>NUCLEOTIDE SEQUENCE [LARGE SCALE GENOMIC DNA]</scope>
    <source>
        <strain evidence="1 2">NBRC 13459</strain>
    </source>
</reference>
<keyword evidence="2" id="KW-1185">Reference proteome</keyword>
<proteinExistence type="predicted"/>
<comment type="caution">
    <text evidence="1">The sequence shown here is derived from an EMBL/GenBank/DDBJ whole genome shotgun (WGS) entry which is preliminary data.</text>
</comment>
<organism evidence="1 2">
    <name type="scientific">Streptomyces violaceusniger</name>
    <dbReference type="NCBI Taxonomy" id="68280"/>
    <lineage>
        <taxon>Bacteria</taxon>
        <taxon>Bacillati</taxon>
        <taxon>Actinomycetota</taxon>
        <taxon>Actinomycetes</taxon>
        <taxon>Kitasatosporales</taxon>
        <taxon>Streptomycetaceae</taxon>
        <taxon>Streptomyces</taxon>
        <taxon>Streptomyces violaceusniger group</taxon>
    </lineage>
</organism>
<evidence type="ECO:0000313" key="1">
    <source>
        <dbReference type="EMBL" id="GDY49389.1"/>
    </source>
</evidence>
<evidence type="ECO:0000313" key="2">
    <source>
        <dbReference type="Proteomes" id="UP000301309"/>
    </source>
</evidence>